<protein>
    <submittedName>
        <fullName evidence="1">Uncharacterized protein</fullName>
    </submittedName>
</protein>
<dbReference type="EMBL" id="LZLR01000076">
    <property type="protein sequence ID" value="OBK23582.1"/>
    <property type="molecule type" value="Genomic_DNA"/>
</dbReference>
<sequence>MASTLVWVFQASPGFRHRAPDLGVLPLRSGTSALDAILGSLQAFALTLGGNTFTDVLARLSVIGGQLAVIGELVPLIGNAIALVGDVFPPGQLVLAPPHSQLALLELSDAGFGFSGRVGTLPGDHAPHHNAAAVQTGVQMLLFQNPQLLAVGFHINLAPGAHVG</sequence>
<dbReference type="AlphaFoldDB" id="A0A1A3NTD5"/>
<evidence type="ECO:0000313" key="2">
    <source>
        <dbReference type="Proteomes" id="UP000093819"/>
    </source>
</evidence>
<comment type="caution">
    <text evidence="1">The sequence shown here is derived from an EMBL/GenBank/DDBJ whole genome shotgun (WGS) entry which is preliminary data.</text>
</comment>
<name>A0A1A3NTD5_MYCAS</name>
<dbReference type="Proteomes" id="UP000093819">
    <property type="component" value="Unassembled WGS sequence"/>
</dbReference>
<accession>A0A1A3NTD5</accession>
<proteinExistence type="predicted"/>
<evidence type="ECO:0000313" key="1">
    <source>
        <dbReference type="EMBL" id="OBK23582.1"/>
    </source>
</evidence>
<gene>
    <name evidence="1" type="ORF">A5635_19145</name>
</gene>
<dbReference type="RefSeq" id="WP_065035031.1">
    <property type="nucleotide sequence ID" value="NZ_LZLR01000076.1"/>
</dbReference>
<reference evidence="1 2" key="1">
    <citation type="submission" date="2016-06" db="EMBL/GenBank/DDBJ databases">
        <authorList>
            <person name="Kjaerup R.B."/>
            <person name="Dalgaard T.S."/>
            <person name="Juul-Madsen H.R."/>
        </authorList>
    </citation>
    <scope>NUCLEOTIDE SEQUENCE [LARGE SCALE GENOMIC DNA]</scope>
    <source>
        <strain evidence="1 2">1245335.1</strain>
    </source>
</reference>
<organism evidence="1 2">
    <name type="scientific">Mycobacterium asiaticum</name>
    <dbReference type="NCBI Taxonomy" id="1790"/>
    <lineage>
        <taxon>Bacteria</taxon>
        <taxon>Bacillati</taxon>
        <taxon>Actinomycetota</taxon>
        <taxon>Actinomycetes</taxon>
        <taxon>Mycobacteriales</taxon>
        <taxon>Mycobacteriaceae</taxon>
        <taxon>Mycobacterium</taxon>
    </lineage>
</organism>